<protein>
    <submittedName>
        <fullName evidence="9">Multicomponent Na+:H+ antiporter subunit B</fullName>
    </submittedName>
</protein>
<evidence type="ECO:0000313" key="9">
    <source>
        <dbReference type="EMBL" id="SEF37875.1"/>
    </source>
</evidence>
<dbReference type="InterPro" id="IPR007182">
    <property type="entry name" value="MnhB"/>
</dbReference>
<comment type="subcellular location">
    <subcellularLocation>
        <location evidence="1">Cell membrane</location>
        <topology evidence="1">Multi-pass membrane protein</topology>
    </subcellularLocation>
</comment>
<evidence type="ECO:0000313" key="10">
    <source>
        <dbReference type="Proteomes" id="UP000198878"/>
    </source>
</evidence>
<feature type="transmembrane region" description="Helical" evidence="7">
    <location>
        <begin position="72"/>
        <end position="88"/>
    </location>
</feature>
<keyword evidence="4 7" id="KW-0812">Transmembrane</keyword>
<feature type="transmembrane region" description="Helical" evidence="7">
    <location>
        <begin position="172"/>
        <end position="193"/>
    </location>
</feature>
<feature type="transmembrane region" description="Helical" evidence="7">
    <location>
        <begin position="134"/>
        <end position="151"/>
    </location>
</feature>
<evidence type="ECO:0000256" key="5">
    <source>
        <dbReference type="ARBA" id="ARBA00022989"/>
    </source>
</evidence>
<dbReference type="OrthoDB" id="3476978at2"/>
<dbReference type="Proteomes" id="UP000198878">
    <property type="component" value="Unassembled WGS sequence"/>
</dbReference>
<reference evidence="10" key="1">
    <citation type="submission" date="2016-10" db="EMBL/GenBank/DDBJ databases">
        <authorList>
            <person name="Varghese N."/>
            <person name="Submissions S."/>
        </authorList>
    </citation>
    <scope>NUCLEOTIDE SEQUENCE [LARGE SCALE GENOMIC DNA]</scope>
    <source>
        <strain evidence="10">DSM 44654</strain>
    </source>
</reference>
<dbReference type="AlphaFoldDB" id="A0A1H5RHM6"/>
<proteinExistence type="inferred from homology"/>
<keyword evidence="5 7" id="KW-1133">Transmembrane helix</keyword>
<dbReference type="PANTHER" id="PTHR33932">
    <property type="entry name" value="NA(+)/H(+) ANTIPORTER SUBUNIT B"/>
    <property type="match status" value="1"/>
</dbReference>
<sequence length="244" mass="25386">MTLRARTWLCAAGALGVAVLLVTAFLRMPAFGGDLHVYRDLALPAAIARVTPNIVSSINFDLRALDTLGEETIVAAAVVGTLSLLQPSKEERRRIEPQRGYVMPVVKLAGYLLLPVTLLLGLDVVAHGHLTPGGGFQGGVVLATGWHLLYISGSYPALARLRPIDWCEYAEAAATGLYVVTGLAGLVAGGAFLANVLPKGEFGSLLSAGTVPVLSVLVGIEVAAGLVVLLAQFLGQGLIPEEDA</sequence>
<evidence type="ECO:0000259" key="8">
    <source>
        <dbReference type="Pfam" id="PF04039"/>
    </source>
</evidence>
<gene>
    <name evidence="9" type="ORF">SAMN05421837_11652</name>
</gene>
<dbReference type="Pfam" id="PF04039">
    <property type="entry name" value="MnhB"/>
    <property type="match status" value="1"/>
</dbReference>
<name>A0A1H5RHM6_9PSEU</name>
<organism evidence="9 10">
    <name type="scientific">Amycolatopsis pretoriensis</name>
    <dbReference type="NCBI Taxonomy" id="218821"/>
    <lineage>
        <taxon>Bacteria</taxon>
        <taxon>Bacillati</taxon>
        <taxon>Actinomycetota</taxon>
        <taxon>Actinomycetes</taxon>
        <taxon>Pseudonocardiales</taxon>
        <taxon>Pseudonocardiaceae</taxon>
        <taxon>Amycolatopsis</taxon>
    </lineage>
</organism>
<evidence type="ECO:0000256" key="2">
    <source>
        <dbReference type="ARBA" id="ARBA00009425"/>
    </source>
</evidence>
<evidence type="ECO:0000256" key="7">
    <source>
        <dbReference type="SAM" id="Phobius"/>
    </source>
</evidence>
<evidence type="ECO:0000256" key="1">
    <source>
        <dbReference type="ARBA" id="ARBA00004651"/>
    </source>
</evidence>
<evidence type="ECO:0000256" key="6">
    <source>
        <dbReference type="ARBA" id="ARBA00023136"/>
    </source>
</evidence>
<feature type="transmembrane region" description="Helical" evidence="7">
    <location>
        <begin position="213"/>
        <end position="234"/>
    </location>
</feature>
<keyword evidence="6 7" id="KW-0472">Membrane</keyword>
<evidence type="ECO:0000256" key="3">
    <source>
        <dbReference type="ARBA" id="ARBA00022475"/>
    </source>
</evidence>
<dbReference type="GO" id="GO:0005886">
    <property type="term" value="C:plasma membrane"/>
    <property type="evidence" value="ECO:0007669"/>
    <property type="project" value="UniProtKB-SubCell"/>
</dbReference>
<dbReference type="InterPro" id="IPR050622">
    <property type="entry name" value="CPA3_antiporter_subunitB"/>
</dbReference>
<comment type="similarity">
    <text evidence="2">Belongs to the CPA3 antiporters (TC 2.A.63) subunit B family.</text>
</comment>
<accession>A0A1H5RHM6</accession>
<evidence type="ECO:0000256" key="4">
    <source>
        <dbReference type="ARBA" id="ARBA00022692"/>
    </source>
</evidence>
<keyword evidence="10" id="KW-1185">Reference proteome</keyword>
<feature type="transmembrane region" description="Helical" evidence="7">
    <location>
        <begin position="100"/>
        <end position="122"/>
    </location>
</feature>
<dbReference type="EMBL" id="FNUJ01000016">
    <property type="protein sequence ID" value="SEF37875.1"/>
    <property type="molecule type" value="Genomic_DNA"/>
</dbReference>
<dbReference type="PANTHER" id="PTHR33932:SF4">
    <property type="entry name" value="NA(+)_H(+) ANTIPORTER SUBUNIT B"/>
    <property type="match status" value="1"/>
</dbReference>
<keyword evidence="3" id="KW-1003">Cell membrane</keyword>
<feature type="domain" description="Na+/H+ antiporter MnhB subunit-related protein" evidence="8">
    <location>
        <begin position="106"/>
        <end position="227"/>
    </location>
</feature>
<dbReference type="RefSeq" id="WP_086675475.1">
    <property type="nucleotide sequence ID" value="NZ_FNUJ01000016.1"/>
</dbReference>
<dbReference type="STRING" id="218821.SAMN05421837_11652"/>